<keyword evidence="3" id="KW-1185">Reference proteome</keyword>
<feature type="compositionally biased region" description="Basic and acidic residues" evidence="1">
    <location>
        <begin position="167"/>
        <end position="177"/>
    </location>
</feature>
<evidence type="ECO:0000256" key="1">
    <source>
        <dbReference type="SAM" id="MobiDB-lite"/>
    </source>
</evidence>
<reference evidence="2 3" key="1">
    <citation type="journal article" date="2012" name="Genome Biol.">
        <title>Genome and low-iron response of an oceanic diatom adapted to chronic iron limitation.</title>
        <authorList>
            <person name="Lommer M."/>
            <person name="Specht M."/>
            <person name="Roy A.S."/>
            <person name="Kraemer L."/>
            <person name="Andreson R."/>
            <person name="Gutowska M.A."/>
            <person name="Wolf J."/>
            <person name="Bergner S.V."/>
            <person name="Schilhabel M.B."/>
            <person name="Klostermeier U.C."/>
            <person name="Beiko R.G."/>
            <person name="Rosenstiel P."/>
            <person name="Hippler M."/>
            <person name="Laroche J."/>
        </authorList>
    </citation>
    <scope>NUCLEOTIDE SEQUENCE [LARGE SCALE GENOMIC DNA]</scope>
    <source>
        <strain evidence="2 3">CCMP1005</strain>
    </source>
</reference>
<accession>K0RUB7</accession>
<comment type="caution">
    <text evidence="2">The sequence shown here is derived from an EMBL/GenBank/DDBJ whole genome shotgun (WGS) entry which is preliminary data.</text>
</comment>
<name>K0RUB7_THAOC</name>
<gene>
    <name evidence="2" type="ORF">THAOC_30852</name>
</gene>
<proteinExistence type="predicted"/>
<protein>
    <submittedName>
        <fullName evidence="2">Uncharacterized protein</fullName>
    </submittedName>
</protein>
<feature type="region of interest" description="Disordered" evidence="1">
    <location>
        <begin position="374"/>
        <end position="449"/>
    </location>
</feature>
<evidence type="ECO:0000313" key="2">
    <source>
        <dbReference type="EMBL" id="EJK50202.1"/>
    </source>
</evidence>
<evidence type="ECO:0000313" key="3">
    <source>
        <dbReference type="Proteomes" id="UP000266841"/>
    </source>
</evidence>
<feature type="compositionally biased region" description="Basic and acidic residues" evidence="1">
    <location>
        <begin position="408"/>
        <end position="438"/>
    </location>
</feature>
<organism evidence="2 3">
    <name type="scientific">Thalassiosira oceanica</name>
    <name type="common">Marine diatom</name>
    <dbReference type="NCBI Taxonomy" id="159749"/>
    <lineage>
        <taxon>Eukaryota</taxon>
        <taxon>Sar</taxon>
        <taxon>Stramenopiles</taxon>
        <taxon>Ochrophyta</taxon>
        <taxon>Bacillariophyta</taxon>
        <taxon>Coscinodiscophyceae</taxon>
        <taxon>Thalassiosirophycidae</taxon>
        <taxon>Thalassiosirales</taxon>
        <taxon>Thalassiosiraceae</taxon>
        <taxon>Thalassiosira</taxon>
    </lineage>
</organism>
<sequence length="667" mass="73686">MTGLAKAFPDLDIDANNPHAVYSVMGVKPIKVEGQQGVKPGHIIAITLSPSNKSSEKVRKVLQQVSSSQRCIDIGSGEAKIGFRERRHGAEADAQRDRDCGGRLPGMPPDLCELQEGAAKPKVHDQRQQQLHRGDVDYRVGVENAHRAPRRRRSGGGRPEQATACDSGRRTAERADDPLGAARRRSYARRTTVIYAAPTNDRFYAMVVTPGGLGTAEVYHGTYTEENFPVLMEVRWNSGHNKVFPTLQQALAYFSRFYGGQVYDLDDIFELNANASSNSSNVNIPAPTMLNIIRHYTRGTTGEVTFPSDDAGRDNAVMTLLLRNNVAWQGRNISPADYGQIVIHRRAVETRRLTTGQSLQSALSFGDIRISASQYPTGGGTADGTDTGATQDSTPRQPDAPMVEQGEIDMHDAEEGFDMGRDSEATTTERGKRPREDQPPATTPIGTPAVTNKFSIELQVATESTPEDCVNMLRSMINRDDSFFNTLSAFFWAKGQTLPDSTKAFVIVLAEQDAQEIIFSAMKMSVAANIVPFEKWMHEPASNVCDVTTPEAHCPFKYCYFHRQGSFDGTEQATQHYRTYHQSEIRRQPIDLSEEIGIYRCCGPDCGDFRFDRAARNAHVKSCMEAPKATEERLAAIGWAKCRLGCSFLGLVEEENAHQNLCPRAPT</sequence>
<feature type="region of interest" description="Disordered" evidence="1">
    <location>
        <begin position="141"/>
        <end position="183"/>
    </location>
</feature>
<dbReference type="Proteomes" id="UP000266841">
    <property type="component" value="Unassembled WGS sequence"/>
</dbReference>
<dbReference type="EMBL" id="AGNL01044119">
    <property type="protein sequence ID" value="EJK50202.1"/>
    <property type="molecule type" value="Genomic_DNA"/>
</dbReference>
<dbReference type="AlphaFoldDB" id="K0RUB7"/>